<dbReference type="OrthoDB" id="3226519at2759"/>
<proteinExistence type="predicted"/>
<dbReference type="AlphaFoldDB" id="A0A9P7E5D0"/>
<comment type="caution">
    <text evidence="1">The sequence shown here is derived from an EMBL/GenBank/DDBJ whole genome shotgun (WGS) entry which is preliminary data.</text>
</comment>
<gene>
    <name evidence="1" type="ORF">BJ212DRAFT_1278022</name>
</gene>
<protein>
    <submittedName>
        <fullName evidence="1">Uncharacterized protein</fullName>
    </submittedName>
</protein>
<evidence type="ECO:0000313" key="2">
    <source>
        <dbReference type="Proteomes" id="UP000807769"/>
    </source>
</evidence>
<dbReference type="Proteomes" id="UP000807769">
    <property type="component" value="Unassembled WGS sequence"/>
</dbReference>
<organism evidence="1 2">
    <name type="scientific">Suillus subaureus</name>
    <dbReference type="NCBI Taxonomy" id="48587"/>
    <lineage>
        <taxon>Eukaryota</taxon>
        <taxon>Fungi</taxon>
        <taxon>Dikarya</taxon>
        <taxon>Basidiomycota</taxon>
        <taxon>Agaricomycotina</taxon>
        <taxon>Agaricomycetes</taxon>
        <taxon>Agaricomycetidae</taxon>
        <taxon>Boletales</taxon>
        <taxon>Suillineae</taxon>
        <taxon>Suillaceae</taxon>
        <taxon>Suillus</taxon>
    </lineage>
</organism>
<keyword evidence="2" id="KW-1185">Reference proteome</keyword>
<feature type="non-terminal residue" evidence="1">
    <location>
        <position position="1"/>
    </location>
</feature>
<accession>A0A9P7E5D0</accession>
<dbReference type="RefSeq" id="XP_041189832.1">
    <property type="nucleotide sequence ID" value="XM_041331405.1"/>
</dbReference>
<dbReference type="GeneID" id="64625422"/>
<dbReference type="EMBL" id="JABBWG010000030">
    <property type="protein sequence ID" value="KAG1811172.1"/>
    <property type="molecule type" value="Genomic_DNA"/>
</dbReference>
<sequence>FTCENKVIVSSSFTGKNSDVQVGTLACSNIIAKRNQLSHARQISALVPVRCVQCSCLPDLSKLFHRIQSATNCFIPFRGGPNLYDRQVISGALLYDRAFFNIAIGFTIYMQYSTCQTFFVNRASYNET</sequence>
<reference evidence="1" key="1">
    <citation type="journal article" date="2020" name="New Phytol.">
        <title>Comparative genomics reveals dynamic genome evolution in host specialist ectomycorrhizal fungi.</title>
        <authorList>
            <person name="Lofgren L.A."/>
            <person name="Nguyen N.H."/>
            <person name="Vilgalys R."/>
            <person name="Ruytinx J."/>
            <person name="Liao H.L."/>
            <person name="Branco S."/>
            <person name="Kuo A."/>
            <person name="LaButti K."/>
            <person name="Lipzen A."/>
            <person name="Andreopoulos W."/>
            <person name="Pangilinan J."/>
            <person name="Riley R."/>
            <person name="Hundley H."/>
            <person name="Na H."/>
            <person name="Barry K."/>
            <person name="Grigoriev I.V."/>
            <person name="Stajich J.E."/>
            <person name="Kennedy P.G."/>
        </authorList>
    </citation>
    <scope>NUCLEOTIDE SEQUENCE</scope>
    <source>
        <strain evidence="1">MN1</strain>
    </source>
</reference>
<evidence type="ECO:0000313" key="1">
    <source>
        <dbReference type="EMBL" id="KAG1811172.1"/>
    </source>
</evidence>
<name>A0A9P7E5D0_9AGAM</name>